<evidence type="ECO:0000256" key="6">
    <source>
        <dbReference type="ARBA" id="ARBA00022777"/>
    </source>
</evidence>
<dbReference type="SUPFAM" id="SSF47384">
    <property type="entry name" value="Homodimeric domain of signal transducing histidine kinase"/>
    <property type="match status" value="1"/>
</dbReference>
<comment type="caution">
    <text evidence="12">The sequence shown here is derived from an EMBL/GenBank/DDBJ whole genome shotgun (WGS) entry which is preliminary data.</text>
</comment>
<keyword evidence="5" id="KW-0547">Nucleotide-binding</keyword>
<dbReference type="GO" id="GO:0005524">
    <property type="term" value="F:ATP binding"/>
    <property type="evidence" value="ECO:0007669"/>
    <property type="project" value="UniProtKB-KW"/>
</dbReference>
<keyword evidence="4" id="KW-0808">Transferase</keyword>
<dbReference type="Proteomes" id="UP000004491">
    <property type="component" value="Unassembled WGS sequence"/>
</dbReference>
<evidence type="ECO:0000256" key="8">
    <source>
        <dbReference type="ARBA" id="ARBA00023012"/>
    </source>
</evidence>
<dbReference type="PROSITE" id="PS50112">
    <property type="entry name" value="PAS"/>
    <property type="match status" value="1"/>
</dbReference>
<keyword evidence="7" id="KW-0067">ATP-binding</keyword>
<dbReference type="InterPro" id="IPR003661">
    <property type="entry name" value="HisK_dim/P_dom"/>
</dbReference>
<reference evidence="12" key="1">
    <citation type="journal article" date="2011" name="ISME J.">
        <title>The endosymbionts of the deep-sea tubeworms Riftia pachyptila and Tevnia jerichonana share an identical physiology as revealed by proteogenomic analyses.</title>
        <authorList>
            <person name="Gardebrecht A."/>
            <person name="Markert S."/>
            <person name="Felbeck H."/>
            <person name="Thuermer A."/>
            <person name="Albrecht D."/>
            <person name="Wollherr A."/>
            <person name="Kabisch J."/>
            <person name="Lehmann R."/>
            <person name="Daniel R."/>
            <person name="Liesegang H."/>
            <person name="Hecker M."/>
            <person name="Sievert S.M."/>
            <person name="Schweder T."/>
        </authorList>
    </citation>
    <scope>NUCLEOTIDE SEQUENCE [LARGE SCALE GENOMIC DNA]</scope>
</reference>
<dbReference type="InterPro" id="IPR013767">
    <property type="entry name" value="PAS_fold"/>
</dbReference>
<dbReference type="InterPro" id="IPR036097">
    <property type="entry name" value="HisK_dim/P_sf"/>
</dbReference>
<dbReference type="InterPro" id="IPR036890">
    <property type="entry name" value="HATPase_C_sf"/>
</dbReference>
<evidence type="ECO:0000256" key="4">
    <source>
        <dbReference type="ARBA" id="ARBA00022679"/>
    </source>
</evidence>
<gene>
    <name evidence="12" type="ORF">Rifp1Sym_cd00080</name>
</gene>
<evidence type="ECO:0000256" key="1">
    <source>
        <dbReference type="ARBA" id="ARBA00000085"/>
    </source>
</evidence>
<dbReference type="EMBL" id="AFOC01000057">
    <property type="protein sequence ID" value="EGV50915.1"/>
    <property type="molecule type" value="Genomic_DNA"/>
</dbReference>
<dbReference type="CDD" id="cd00130">
    <property type="entry name" value="PAS"/>
    <property type="match status" value="1"/>
</dbReference>
<evidence type="ECO:0000313" key="12">
    <source>
        <dbReference type="EMBL" id="EGV50915.1"/>
    </source>
</evidence>
<feature type="transmembrane region" description="Helical" evidence="9">
    <location>
        <begin position="20"/>
        <end position="37"/>
    </location>
</feature>
<dbReference type="Gene3D" id="3.30.450.20">
    <property type="entry name" value="PAS domain"/>
    <property type="match status" value="1"/>
</dbReference>
<evidence type="ECO:0000256" key="5">
    <source>
        <dbReference type="ARBA" id="ARBA00022741"/>
    </source>
</evidence>
<dbReference type="Pfam" id="PF00989">
    <property type="entry name" value="PAS"/>
    <property type="match status" value="1"/>
</dbReference>
<keyword evidence="9" id="KW-0472">Membrane</keyword>
<dbReference type="SMART" id="SM00388">
    <property type="entry name" value="HisKA"/>
    <property type="match status" value="1"/>
</dbReference>
<keyword evidence="9" id="KW-0812">Transmembrane</keyword>
<evidence type="ECO:0000259" key="11">
    <source>
        <dbReference type="PROSITE" id="PS50112"/>
    </source>
</evidence>
<dbReference type="Pfam" id="PF00512">
    <property type="entry name" value="HisKA"/>
    <property type="match status" value="1"/>
</dbReference>
<organism evidence="12 13">
    <name type="scientific">endosymbiont of Riftia pachyptila</name>
    <name type="common">vent Ph05</name>
    <dbReference type="NCBI Taxonomy" id="1048808"/>
    <lineage>
        <taxon>Bacteria</taxon>
        <taxon>Pseudomonadati</taxon>
        <taxon>Pseudomonadota</taxon>
        <taxon>Gammaproteobacteria</taxon>
        <taxon>sulfur-oxidizing symbionts</taxon>
    </lineage>
</organism>
<dbReference type="SUPFAM" id="SSF55785">
    <property type="entry name" value="PYP-like sensor domain (PAS domain)"/>
    <property type="match status" value="1"/>
</dbReference>
<evidence type="ECO:0000256" key="2">
    <source>
        <dbReference type="ARBA" id="ARBA00012438"/>
    </source>
</evidence>
<dbReference type="GO" id="GO:0000155">
    <property type="term" value="F:phosphorelay sensor kinase activity"/>
    <property type="evidence" value="ECO:0007669"/>
    <property type="project" value="InterPro"/>
</dbReference>
<keyword evidence="13" id="KW-1185">Reference proteome</keyword>
<feature type="domain" description="PAS" evidence="11">
    <location>
        <begin position="375"/>
        <end position="446"/>
    </location>
</feature>
<dbReference type="PANTHER" id="PTHR43065">
    <property type="entry name" value="SENSOR HISTIDINE KINASE"/>
    <property type="match status" value="1"/>
</dbReference>
<proteinExistence type="predicted"/>
<dbReference type="InterPro" id="IPR005467">
    <property type="entry name" value="His_kinase_dom"/>
</dbReference>
<feature type="domain" description="Histidine kinase" evidence="10">
    <location>
        <begin position="627"/>
        <end position="843"/>
    </location>
</feature>
<evidence type="ECO:0000256" key="3">
    <source>
        <dbReference type="ARBA" id="ARBA00022553"/>
    </source>
</evidence>
<dbReference type="InterPro" id="IPR003594">
    <property type="entry name" value="HATPase_dom"/>
</dbReference>
<feature type="transmembrane region" description="Helical" evidence="9">
    <location>
        <begin position="294"/>
        <end position="315"/>
    </location>
</feature>
<dbReference type="InterPro" id="IPR000014">
    <property type="entry name" value="PAS"/>
</dbReference>
<keyword evidence="6 12" id="KW-0418">Kinase</keyword>
<protein>
    <recommendedName>
        <fullName evidence="2">histidine kinase</fullName>
        <ecNumber evidence="2">2.7.13.3</ecNumber>
    </recommendedName>
</protein>
<dbReference type="SMART" id="SM00091">
    <property type="entry name" value="PAS"/>
    <property type="match status" value="2"/>
</dbReference>
<dbReference type="PRINTS" id="PR00344">
    <property type="entry name" value="BCTRLSENSOR"/>
</dbReference>
<comment type="catalytic activity">
    <reaction evidence="1">
        <text>ATP + protein L-histidine = ADP + protein N-phospho-L-histidine.</text>
        <dbReference type="EC" id="2.7.13.3"/>
    </reaction>
</comment>
<dbReference type="InterPro" id="IPR035965">
    <property type="entry name" value="PAS-like_dom_sf"/>
</dbReference>
<dbReference type="PROSITE" id="PS50109">
    <property type="entry name" value="HIS_KIN"/>
    <property type="match status" value="1"/>
</dbReference>
<dbReference type="GO" id="GO:0006355">
    <property type="term" value="P:regulation of DNA-templated transcription"/>
    <property type="evidence" value="ECO:0007669"/>
    <property type="project" value="InterPro"/>
</dbReference>
<dbReference type="CDD" id="cd00082">
    <property type="entry name" value="HisKA"/>
    <property type="match status" value="1"/>
</dbReference>
<keyword evidence="9" id="KW-1133">Transmembrane helix</keyword>
<keyword evidence="8" id="KW-0902">Two-component regulatory system</keyword>
<evidence type="ECO:0000256" key="9">
    <source>
        <dbReference type="SAM" id="Phobius"/>
    </source>
</evidence>
<evidence type="ECO:0000259" key="10">
    <source>
        <dbReference type="PROSITE" id="PS50109"/>
    </source>
</evidence>
<dbReference type="Gene3D" id="1.10.287.130">
    <property type="match status" value="1"/>
</dbReference>
<dbReference type="SUPFAM" id="SSF55874">
    <property type="entry name" value="ATPase domain of HSP90 chaperone/DNA topoisomerase II/histidine kinase"/>
    <property type="match status" value="1"/>
</dbReference>
<dbReference type="InterPro" id="IPR004358">
    <property type="entry name" value="Sig_transdc_His_kin-like_C"/>
</dbReference>
<accession>G2DEN3</accession>
<dbReference type="Gene3D" id="3.30.565.10">
    <property type="entry name" value="Histidine kinase-like ATPase, C-terminal domain"/>
    <property type="match status" value="1"/>
</dbReference>
<sequence length="850" mass="95403">MPDRTPRWYRPWIERVPLPWMSVLVGLLCGLIVWLVLDPLQSRALGEIFQKELQQQLEQRARDSRHRFQQYLGQWRLTATGLAQNWRLVEYVKSPAWAQEREKPKTYLNRLPAWMAPAPVSLGAVTPSQIVLLDQDLEPREIFHRQDLPFPLERAASRYPGGDGALLTTLWKAPFLLVWAGVAQPVESKAAILMLIIPLDTIFLLDSQQAVADDETVVALLEGDQQRILASSDQTKVTANMLLEQLRSRYLITSQSITDFADWDQNVQFSTFVSRKRVEATAERILSTERRERFLGALAFVGVFSLLFFLVSMRLHRLLNRIASFGRRALGINQPVSEKGNQLLLLEAWIPDFFALVSEAVEQARLRHELQIRESEALKSALLDSSLDSIVTVDCSGMVVETNGTAERTFGYTREQMLGESLGVKLFHPDDRQQFGKLLQRYNQSAELVAASAPLQLRAFDAQGDEMPVETVVMPILLEHTTLFTVYIRDISARRRAEREIESLATFASDNPSPVLRVNRRGVITYANAASAPLLAYWSLEPQQTLPLYWRNLVLETLEEGGVREIELSGDEQIFSLLLAPFSEQEYVHIYGRDITQVRNAEQQSRQHQSELVHVCRVSTMGEMATGLAHELNQPLAAIVNFASGCVRRLQAGIGGEAELVDAMAQITVQAERAGEIIKRLRSLVGKNASEHTLVNLNDLVIEVASFIEYDAAKKGVDVRLALEQGGLPVRVDLVQIEQVLLNLMRNAMDAMQQTEADQRILVLSTSRLNVREVAVMISDTGPGIPPEVMEKLFDPFFSTKQSGMGMGLAISYRIIEDHNGSIRVTSEKGKGTLFSVQLPSNPDLKLPGL</sequence>
<dbReference type="SMART" id="SM00387">
    <property type="entry name" value="HATPase_c"/>
    <property type="match status" value="1"/>
</dbReference>
<keyword evidence="3" id="KW-0597">Phosphoprotein</keyword>
<dbReference type="PANTHER" id="PTHR43065:SF46">
    <property type="entry name" value="C4-DICARBOXYLATE TRANSPORT SENSOR PROTEIN DCTB"/>
    <property type="match status" value="1"/>
</dbReference>
<dbReference type="Pfam" id="PF02518">
    <property type="entry name" value="HATPase_c"/>
    <property type="match status" value="1"/>
</dbReference>
<dbReference type="NCBIfam" id="TIGR00229">
    <property type="entry name" value="sensory_box"/>
    <property type="match status" value="1"/>
</dbReference>
<evidence type="ECO:0000313" key="13">
    <source>
        <dbReference type="Proteomes" id="UP000004491"/>
    </source>
</evidence>
<dbReference type="AlphaFoldDB" id="G2DEN3"/>
<evidence type="ECO:0000256" key="7">
    <source>
        <dbReference type="ARBA" id="ARBA00022840"/>
    </source>
</evidence>
<dbReference type="EC" id="2.7.13.3" evidence="2"/>
<name>G2DEN3_9GAMM</name>